<sequence length="68" mass="8245">MMGEVRRWKWFFFVLSSPLRVAKAVRMCRDRPLFPQNGFQSSCSLPRHVHHVRNAGPPSYHWRRPPRW</sequence>
<evidence type="ECO:0000256" key="1">
    <source>
        <dbReference type="SAM" id="SignalP"/>
    </source>
</evidence>
<dbReference type="AlphaFoldDB" id="A0A2M3ZX44"/>
<accession>A0A2M3ZX44</accession>
<evidence type="ECO:0000313" key="2">
    <source>
        <dbReference type="EMBL" id="MBW33137.1"/>
    </source>
</evidence>
<protein>
    <submittedName>
        <fullName evidence="2">Putative secreted peptide</fullName>
    </submittedName>
</protein>
<organism evidence="2">
    <name type="scientific">Anopheles braziliensis</name>
    <dbReference type="NCBI Taxonomy" id="58242"/>
    <lineage>
        <taxon>Eukaryota</taxon>
        <taxon>Metazoa</taxon>
        <taxon>Ecdysozoa</taxon>
        <taxon>Arthropoda</taxon>
        <taxon>Hexapoda</taxon>
        <taxon>Insecta</taxon>
        <taxon>Pterygota</taxon>
        <taxon>Neoptera</taxon>
        <taxon>Endopterygota</taxon>
        <taxon>Diptera</taxon>
        <taxon>Nematocera</taxon>
        <taxon>Culicoidea</taxon>
        <taxon>Culicidae</taxon>
        <taxon>Anophelinae</taxon>
        <taxon>Anopheles</taxon>
    </lineage>
</organism>
<name>A0A2M3ZX44_9DIPT</name>
<keyword evidence="1" id="KW-0732">Signal</keyword>
<feature type="signal peptide" evidence="1">
    <location>
        <begin position="1"/>
        <end position="24"/>
    </location>
</feature>
<proteinExistence type="predicted"/>
<feature type="chain" id="PRO_5014707971" evidence="1">
    <location>
        <begin position="25"/>
        <end position="68"/>
    </location>
</feature>
<reference evidence="2" key="1">
    <citation type="submission" date="2018-01" db="EMBL/GenBank/DDBJ databases">
        <title>An insight into the sialome of Amazonian anophelines.</title>
        <authorList>
            <person name="Ribeiro J.M."/>
            <person name="Scarpassa V."/>
            <person name="Calvo E."/>
        </authorList>
    </citation>
    <scope>NUCLEOTIDE SEQUENCE</scope>
    <source>
        <tissue evidence="2">Salivary glands</tissue>
    </source>
</reference>
<dbReference type="EMBL" id="GGFM01012386">
    <property type="protein sequence ID" value="MBW33137.1"/>
    <property type="molecule type" value="Transcribed_RNA"/>
</dbReference>